<dbReference type="SUPFAM" id="SSF52540">
    <property type="entry name" value="P-loop containing nucleoside triphosphate hydrolases"/>
    <property type="match status" value="1"/>
</dbReference>
<dbReference type="SMART" id="SM00173">
    <property type="entry name" value="RAS"/>
    <property type="match status" value="1"/>
</dbReference>
<evidence type="ECO:0000256" key="1">
    <source>
        <dbReference type="ARBA" id="ARBA00022741"/>
    </source>
</evidence>
<keyword evidence="1" id="KW-0547">Nucleotide-binding</keyword>
<accession>A0A367RIR6</accession>
<dbReference type="AlphaFoldDB" id="A0A367RIR6"/>
<dbReference type="GO" id="GO:0003924">
    <property type="term" value="F:GTPase activity"/>
    <property type="evidence" value="ECO:0007669"/>
    <property type="project" value="InterPro"/>
</dbReference>
<dbReference type="InterPro" id="IPR001806">
    <property type="entry name" value="Small_GTPase"/>
</dbReference>
<organism evidence="3 4">
    <name type="scientific">Nostoc minutum NIES-26</name>
    <dbReference type="NCBI Taxonomy" id="1844469"/>
    <lineage>
        <taxon>Bacteria</taxon>
        <taxon>Bacillati</taxon>
        <taxon>Cyanobacteriota</taxon>
        <taxon>Cyanophyceae</taxon>
        <taxon>Nostocales</taxon>
        <taxon>Nostocaceae</taxon>
        <taxon>Nostoc</taxon>
    </lineage>
</organism>
<name>A0A367RIR6_9NOSO</name>
<dbReference type="Pfam" id="PF00071">
    <property type="entry name" value="Ras"/>
    <property type="match status" value="1"/>
</dbReference>
<dbReference type="PRINTS" id="PR00449">
    <property type="entry name" value="RASTRNSFRMNG"/>
</dbReference>
<keyword evidence="4" id="KW-1185">Reference proteome</keyword>
<dbReference type="EMBL" id="LXQD01000142">
    <property type="protein sequence ID" value="RCJ36457.1"/>
    <property type="molecule type" value="Genomic_DNA"/>
</dbReference>
<dbReference type="NCBIfam" id="TIGR00231">
    <property type="entry name" value="small_GTP"/>
    <property type="match status" value="1"/>
</dbReference>
<keyword evidence="2" id="KW-0342">GTP-binding</keyword>
<dbReference type="InterPro" id="IPR027417">
    <property type="entry name" value="P-loop_NTPase"/>
</dbReference>
<dbReference type="PANTHER" id="PTHR47978">
    <property type="match status" value="1"/>
</dbReference>
<dbReference type="FunFam" id="3.40.50.300:FF:001447">
    <property type="entry name" value="Ras-related protein Rab-1B"/>
    <property type="match status" value="1"/>
</dbReference>
<dbReference type="SMART" id="SM00175">
    <property type="entry name" value="RAB"/>
    <property type="match status" value="1"/>
</dbReference>
<evidence type="ECO:0000256" key="2">
    <source>
        <dbReference type="ARBA" id="ARBA00023134"/>
    </source>
</evidence>
<proteinExistence type="predicted"/>
<dbReference type="PROSITE" id="PS51419">
    <property type="entry name" value="RAB"/>
    <property type="match status" value="1"/>
</dbReference>
<dbReference type="Gene3D" id="3.40.50.300">
    <property type="entry name" value="P-loop containing nucleotide triphosphate hydrolases"/>
    <property type="match status" value="1"/>
</dbReference>
<reference evidence="3" key="1">
    <citation type="submission" date="2016-04" db="EMBL/GenBank/DDBJ databases">
        <authorList>
            <person name="Tabuchi Yagui T.R."/>
        </authorList>
    </citation>
    <scope>NUCLEOTIDE SEQUENCE [LARGE SCALE GENOMIC DNA]</scope>
    <source>
        <strain evidence="3">NIES-26</strain>
    </source>
</reference>
<protein>
    <submittedName>
        <fullName evidence="3">GTP-binding protein</fullName>
    </submittedName>
</protein>
<dbReference type="InterPro" id="IPR005225">
    <property type="entry name" value="Small_GTP-bd"/>
</dbReference>
<gene>
    <name evidence="3" type="ORF">A6770_15585</name>
</gene>
<evidence type="ECO:0000313" key="3">
    <source>
        <dbReference type="EMBL" id="RCJ36457.1"/>
    </source>
</evidence>
<comment type="caution">
    <text evidence="3">The sequence shown here is derived from an EMBL/GenBank/DDBJ whole genome shotgun (WGS) entry which is preliminary data.</text>
</comment>
<sequence length="175" mass="19674">MSTLSKKICLFGDFGVGKTSLIRQFVEHKFSDEYLSTVGVKISRKLVDLSQKETKNVQTLQLLVWDIEGSNKFKAVAQNYFQGSKGAVIVGDVTQPETLNHLQEHIQSFLAVNPKSYIVVALNKSDMIAAEYLENIRKMYQFSDRRANILDTYVTSAKTGNNVDEIFQTLATSLI</sequence>
<dbReference type="GO" id="GO:0005525">
    <property type="term" value="F:GTP binding"/>
    <property type="evidence" value="ECO:0007669"/>
    <property type="project" value="UniProtKB-KW"/>
</dbReference>
<dbReference type="CDD" id="cd00154">
    <property type="entry name" value="Rab"/>
    <property type="match status" value="1"/>
</dbReference>
<evidence type="ECO:0000313" key="4">
    <source>
        <dbReference type="Proteomes" id="UP000252107"/>
    </source>
</evidence>
<dbReference type="Proteomes" id="UP000252107">
    <property type="component" value="Unassembled WGS sequence"/>
</dbReference>